<name>A0ABY7WRT6_9LACO</name>
<evidence type="ECO:0000313" key="5">
    <source>
        <dbReference type="EMBL" id="WDF82088.1"/>
    </source>
</evidence>
<evidence type="ECO:0000256" key="3">
    <source>
        <dbReference type="ARBA" id="ARBA00023002"/>
    </source>
</evidence>
<reference evidence="5 6" key="1">
    <citation type="submission" date="2023-02" db="EMBL/GenBank/DDBJ databases">
        <title>Genome sequence of Lacticaseibacillus sp. KACC 23028.</title>
        <authorList>
            <person name="Kim S."/>
            <person name="Heo J."/>
            <person name="Kwon S.-W."/>
        </authorList>
    </citation>
    <scope>NUCLEOTIDE SEQUENCE [LARGE SCALE GENOMIC DNA]</scope>
    <source>
        <strain evidence="5 6">KACC 23028</strain>
    </source>
</reference>
<evidence type="ECO:0000256" key="2">
    <source>
        <dbReference type="ARBA" id="ARBA00022857"/>
    </source>
</evidence>
<gene>
    <name evidence="5" type="ORF">PQ472_09330</name>
</gene>
<dbReference type="EMBL" id="CP117884">
    <property type="protein sequence ID" value="WDF82088.1"/>
    <property type="molecule type" value="Genomic_DNA"/>
</dbReference>
<keyword evidence="3" id="KW-0560">Oxidoreductase</keyword>
<dbReference type="CDD" id="cd19089">
    <property type="entry name" value="AKR_AKR14A1_2"/>
    <property type="match status" value="1"/>
</dbReference>
<dbReference type="PANTHER" id="PTHR43150">
    <property type="entry name" value="HYPERKINETIC, ISOFORM M"/>
    <property type="match status" value="1"/>
</dbReference>
<dbReference type="Gene3D" id="3.20.20.100">
    <property type="entry name" value="NADP-dependent oxidoreductase domain"/>
    <property type="match status" value="1"/>
</dbReference>
<organism evidence="5 6">
    <name type="scientific">Lacticaseibacillus pabuli</name>
    <dbReference type="NCBI Taxonomy" id="3025672"/>
    <lineage>
        <taxon>Bacteria</taxon>
        <taxon>Bacillati</taxon>
        <taxon>Bacillota</taxon>
        <taxon>Bacilli</taxon>
        <taxon>Lactobacillales</taxon>
        <taxon>Lactobacillaceae</taxon>
        <taxon>Lacticaseibacillus</taxon>
    </lineage>
</organism>
<accession>A0ABY7WRT6</accession>
<protein>
    <submittedName>
        <fullName evidence="5">Aldo/keto reductase</fullName>
    </submittedName>
</protein>
<dbReference type="Proteomes" id="UP001220377">
    <property type="component" value="Chromosome"/>
</dbReference>
<evidence type="ECO:0000259" key="4">
    <source>
        <dbReference type="Pfam" id="PF00248"/>
    </source>
</evidence>
<dbReference type="InterPro" id="IPR023210">
    <property type="entry name" value="NADP_OxRdtase_dom"/>
</dbReference>
<dbReference type="RefSeq" id="WP_274259322.1">
    <property type="nucleotide sequence ID" value="NZ_CP117884.1"/>
</dbReference>
<evidence type="ECO:0000256" key="1">
    <source>
        <dbReference type="ARBA" id="ARBA00006515"/>
    </source>
</evidence>
<dbReference type="PANTHER" id="PTHR43150:SF4">
    <property type="entry name" value="L-GLYCERALDEHYDE 3-PHOSPHATE REDUCTASE"/>
    <property type="match status" value="1"/>
</dbReference>
<dbReference type="InterPro" id="IPR036812">
    <property type="entry name" value="NAD(P)_OxRdtase_dom_sf"/>
</dbReference>
<sequence>MYLANENRYDTMPLRHAGKSGLVLPPVSLGLWRHFSSADSFLDRREVILAAFDAGIFNFDVADHYGTPDEGSSERLLGRLLASDLKPYRDELVVSTKVGYEIHPGPFGNGTSRKAIMNNIDGSLRRLQTDYVDIYYAHRFDDQVPVAETVRALDDVVRQGKALYIGISNFDNDQSAEAIKLFHELGTPIVLNQMSYNMFNRDVETSGLLDTLRQEGVGLIAYGPLSEGLLSDRYLDGIPADFPIHHTNADTLKQGRAAVQEKLQQLNALAHDRDQTLSQMALSWLLRDPVVTSVIIGTTSVQHLQENVDAAQHTDFTPDELTAIDKILK</sequence>
<comment type="similarity">
    <text evidence="1">Belongs to the shaker potassium channel beta subunit family.</text>
</comment>
<keyword evidence="2" id="KW-0521">NADP</keyword>
<keyword evidence="6" id="KW-1185">Reference proteome</keyword>
<feature type="domain" description="NADP-dependent oxidoreductase" evidence="4">
    <location>
        <begin position="27"/>
        <end position="328"/>
    </location>
</feature>
<dbReference type="InterPro" id="IPR005399">
    <property type="entry name" value="K_chnl_volt-dep_bsu_KCNAB-rel"/>
</dbReference>
<proteinExistence type="inferred from homology"/>
<dbReference type="Pfam" id="PF00248">
    <property type="entry name" value="Aldo_ket_red"/>
    <property type="match status" value="1"/>
</dbReference>
<dbReference type="SUPFAM" id="SSF51430">
    <property type="entry name" value="NAD(P)-linked oxidoreductase"/>
    <property type="match status" value="1"/>
</dbReference>
<evidence type="ECO:0000313" key="6">
    <source>
        <dbReference type="Proteomes" id="UP001220377"/>
    </source>
</evidence>